<dbReference type="SUPFAM" id="SSF52096">
    <property type="entry name" value="ClpP/crotonase"/>
    <property type="match status" value="1"/>
</dbReference>
<comment type="similarity">
    <text evidence="1">Belongs to the peptidase S49 family.</text>
</comment>
<feature type="compositionally biased region" description="Basic and acidic residues" evidence="3">
    <location>
        <begin position="450"/>
        <end position="460"/>
    </location>
</feature>
<evidence type="ECO:0000256" key="3">
    <source>
        <dbReference type="SAM" id="MobiDB-lite"/>
    </source>
</evidence>
<evidence type="ECO:0000256" key="1">
    <source>
        <dbReference type="ARBA" id="ARBA00008683"/>
    </source>
</evidence>
<feature type="region of interest" description="Disordered" evidence="3">
    <location>
        <begin position="450"/>
        <end position="485"/>
    </location>
</feature>
<dbReference type="PANTHER" id="PTHR42987:SF4">
    <property type="entry name" value="PROTEASE SOHB-RELATED"/>
    <property type="match status" value="1"/>
</dbReference>
<evidence type="ECO:0000313" key="5">
    <source>
        <dbReference type="EMBL" id="JAG96495.1"/>
    </source>
</evidence>
<dbReference type="GO" id="GO:0008233">
    <property type="term" value="F:peptidase activity"/>
    <property type="evidence" value="ECO:0007669"/>
    <property type="project" value="InterPro"/>
</dbReference>
<evidence type="ECO:0000256" key="2">
    <source>
        <dbReference type="SAM" id="Coils"/>
    </source>
</evidence>
<organism evidence="5">
    <name type="scientific">Araucaria cunninghamii</name>
    <name type="common">Hoop pine</name>
    <name type="synonym">Moreton Bay pine</name>
    <dbReference type="NCBI Taxonomy" id="56994"/>
    <lineage>
        <taxon>Eukaryota</taxon>
        <taxon>Viridiplantae</taxon>
        <taxon>Streptophyta</taxon>
        <taxon>Embryophyta</taxon>
        <taxon>Tracheophyta</taxon>
        <taxon>Spermatophyta</taxon>
        <taxon>Pinopsida</taxon>
        <taxon>Pinidae</taxon>
        <taxon>Conifers II</taxon>
        <taxon>Araucariales</taxon>
        <taxon>Araucariaceae</taxon>
        <taxon>Araucaria</taxon>
    </lineage>
</organism>
<dbReference type="GO" id="GO:0006508">
    <property type="term" value="P:proteolysis"/>
    <property type="evidence" value="ECO:0007669"/>
    <property type="project" value="InterPro"/>
</dbReference>
<evidence type="ECO:0000259" key="4">
    <source>
        <dbReference type="Pfam" id="PF01343"/>
    </source>
</evidence>
<name>A0A0D6R3N6_ARACU</name>
<proteinExistence type="inferred from homology"/>
<dbReference type="PANTHER" id="PTHR42987">
    <property type="entry name" value="PEPTIDASE S49"/>
    <property type="match status" value="1"/>
</dbReference>
<dbReference type="Gene3D" id="3.90.226.10">
    <property type="entry name" value="2-enoyl-CoA Hydratase, Chain A, domain 1"/>
    <property type="match status" value="1"/>
</dbReference>
<dbReference type="CDD" id="cd07022">
    <property type="entry name" value="S49_Sppa_36K_type"/>
    <property type="match status" value="1"/>
</dbReference>
<dbReference type="EMBL" id="GCKF01037274">
    <property type="protein sequence ID" value="JAG96495.1"/>
    <property type="molecule type" value="Transcribed_RNA"/>
</dbReference>
<accession>A0A0D6R3N6</accession>
<reference evidence="5" key="1">
    <citation type="submission" date="2015-03" db="EMBL/GenBank/DDBJ databases">
        <title>A transcriptome of Araucaria cunninghamii, an australian fine timber species.</title>
        <authorList>
            <person name="Jing Yi C.J.Y."/>
            <person name="Yin San L.Y.S."/>
            <person name="Abdul Karim S.S."/>
            <person name="Wan Azmi N.N."/>
            <person name="Hercus R.R."/>
            <person name="Croft L.L."/>
        </authorList>
    </citation>
    <scope>NUCLEOTIDE SEQUENCE</scope>
    <source>
        <strain evidence="5">MI0301</strain>
        <tissue evidence="5">Leaf</tissue>
    </source>
</reference>
<dbReference type="InterPro" id="IPR029045">
    <property type="entry name" value="ClpP/crotonase-like_dom_sf"/>
</dbReference>
<feature type="compositionally biased region" description="Polar residues" evidence="3">
    <location>
        <begin position="463"/>
        <end position="472"/>
    </location>
</feature>
<dbReference type="Pfam" id="PF01343">
    <property type="entry name" value="Peptidase_S49"/>
    <property type="match status" value="1"/>
</dbReference>
<dbReference type="InterPro" id="IPR033855">
    <property type="entry name" value="Protein_C"/>
</dbReference>
<sequence length="485" mass="53367">MARGQNVNSLVFNKPLLITLDALQPITDYLSSPERSANLKLSKPDEVVDLKLEDFNSDQDYRSYKLKSLGINPETMVGLVDISGTLVYRKGQMNANCMELVSYEGLKEQVEMQINEGVKSIVFKIDSGGGAALGMESAAKYIKKITKQNGVKTVSYVDGSACSAAYGLAVMADEIVSHPMGQVGSVGVVVALYNDSKMLDNMGVKRQFVFAGDNKIPFDNSTGEFTDKFISDLQKSVDKTYKSFVNHIATNRGLSQEAVINTQASVFDVDEAMGLGFIDKIMELEDFEVSYGLKVQKSNVTGYGQNLELPVENKQLKSEDTQKGEKLMTMENPNVDAQDKTLQEQLTTLTEQLNTAESEKQKLNSQVLALQEKETTLQAQLASALADKAKAELDLDTFKKTTEMNTRVERLAAVFGSESEKVALYSEAFKDLPQSAFDAFVGEFEASLEKQDKEMEEKGHNSPVDTVSTVDSLKQAAEQRAAKRK</sequence>
<feature type="coiled-coil region" evidence="2">
    <location>
        <begin position="339"/>
        <end position="380"/>
    </location>
</feature>
<feature type="domain" description="Peptidase S49" evidence="4">
    <location>
        <begin position="147"/>
        <end position="286"/>
    </location>
</feature>
<dbReference type="InterPro" id="IPR002142">
    <property type="entry name" value="Peptidase_S49"/>
</dbReference>
<keyword evidence="2" id="KW-0175">Coiled coil</keyword>
<dbReference type="AlphaFoldDB" id="A0A0D6R3N6"/>
<protein>
    <recommendedName>
        <fullName evidence="4">Peptidase S49 domain-containing protein</fullName>
    </recommendedName>
</protein>